<name>A0A7Y0Q1K6_9FIRM</name>
<gene>
    <name evidence="1" type="ORF">HIJ39_07465</name>
</gene>
<organism evidence="1 2">
    <name type="scientific">Sulfobacillus harzensis</name>
    <dbReference type="NCBI Taxonomy" id="2729629"/>
    <lineage>
        <taxon>Bacteria</taxon>
        <taxon>Bacillati</taxon>
        <taxon>Bacillota</taxon>
        <taxon>Clostridia</taxon>
        <taxon>Eubacteriales</taxon>
        <taxon>Clostridiales Family XVII. Incertae Sedis</taxon>
        <taxon>Sulfobacillus</taxon>
    </lineage>
</organism>
<reference evidence="1 2" key="1">
    <citation type="submission" date="2020-04" db="EMBL/GenBank/DDBJ databases">
        <authorList>
            <person name="Zhang R."/>
            <person name="Schippers A."/>
        </authorList>
    </citation>
    <scope>NUCLEOTIDE SEQUENCE [LARGE SCALE GENOMIC DNA]</scope>
    <source>
        <strain evidence="1 2">DSM 109850</strain>
    </source>
</reference>
<dbReference type="Proteomes" id="UP000533476">
    <property type="component" value="Unassembled WGS sequence"/>
</dbReference>
<dbReference type="RefSeq" id="WP_169098259.1">
    <property type="nucleotide sequence ID" value="NZ_JABBVZ010000018.1"/>
</dbReference>
<dbReference type="EMBL" id="JABBVZ010000018">
    <property type="protein sequence ID" value="NMP22188.1"/>
    <property type="molecule type" value="Genomic_DNA"/>
</dbReference>
<accession>A0A7Y0Q1K6</accession>
<protein>
    <submittedName>
        <fullName evidence="1">Uncharacterized protein</fullName>
    </submittedName>
</protein>
<dbReference type="AlphaFoldDB" id="A0A7Y0Q1K6"/>
<evidence type="ECO:0000313" key="2">
    <source>
        <dbReference type="Proteomes" id="UP000533476"/>
    </source>
</evidence>
<evidence type="ECO:0000313" key="1">
    <source>
        <dbReference type="EMBL" id="NMP22188.1"/>
    </source>
</evidence>
<comment type="caution">
    <text evidence="1">The sequence shown here is derived from an EMBL/GenBank/DDBJ whole genome shotgun (WGS) entry which is preliminary data.</text>
</comment>
<proteinExistence type="predicted"/>
<sequence>MILLHPYAWATRQSADQAPTWAALRRLSPVWLDRDHRIIHAPVGDDTRYEEAVKHWWGRDSLIICEQDIAPPPMAIWHLEHCPHPLCAWAYPLWHRRDAVDWPALAELWGATKKSPHSLIDKLGREIRENAALHGTAPKAPGPPYWTWPHRVIEDPADPIGTQRWVETGERWADLAALGLTKIEVGVQRMVNPDWAAGPWHNLDSRIAWYLWDHGYGPWHLHWPAIPHNHQNP</sequence>
<keyword evidence="2" id="KW-1185">Reference proteome</keyword>